<dbReference type="Proteomes" id="UP001219525">
    <property type="component" value="Unassembled WGS sequence"/>
</dbReference>
<name>A0AAD6VD77_9AGAR</name>
<evidence type="ECO:0000313" key="2">
    <source>
        <dbReference type="EMBL" id="KAJ7209242.1"/>
    </source>
</evidence>
<dbReference type="Pfam" id="PF12770">
    <property type="entry name" value="CHAT"/>
    <property type="match status" value="1"/>
</dbReference>
<accession>A0AAD6VD77</accession>
<keyword evidence="3" id="KW-1185">Reference proteome</keyword>
<evidence type="ECO:0000259" key="1">
    <source>
        <dbReference type="Pfam" id="PF12770"/>
    </source>
</evidence>
<dbReference type="Gene3D" id="1.25.40.10">
    <property type="entry name" value="Tetratricopeptide repeat domain"/>
    <property type="match status" value="3"/>
</dbReference>
<organism evidence="2 3">
    <name type="scientific">Mycena pura</name>
    <dbReference type="NCBI Taxonomy" id="153505"/>
    <lineage>
        <taxon>Eukaryota</taxon>
        <taxon>Fungi</taxon>
        <taxon>Dikarya</taxon>
        <taxon>Basidiomycota</taxon>
        <taxon>Agaricomycotina</taxon>
        <taxon>Agaricomycetes</taxon>
        <taxon>Agaricomycetidae</taxon>
        <taxon>Agaricales</taxon>
        <taxon>Marasmiineae</taxon>
        <taxon>Mycenaceae</taxon>
        <taxon>Mycena</taxon>
    </lineage>
</organism>
<dbReference type="SUPFAM" id="SSF48452">
    <property type="entry name" value="TPR-like"/>
    <property type="match status" value="2"/>
</dbReference>
<dbReference type="AlphaFoldDB" id="A0AAD6VD77"/>
<dbReference type="InterPro" id="IPR024983">
    <property type="entry name" value="CHAT_dom"/>
</dbReference>
<feature type="domain" description="CHAT" evidence="1">
    <location>
        <begin position="936"/>
        <end position="1197"/>
    </location>
</feature>
<reference evidence="2" key="1">
    <citation type="submission" date="2023-03" db="EMBL/GenBank/DDBJ databases">
        <title>Massive genome expansion in bonnet fungi (Mycena s.s.) driven by repeated elements and novel gene families across ecological guilds.</title>
        <authorList>
            <consortium name="Lawrence Berkeley National Laboratory"/>
            <person name="Harder C.B."/>
            <person name="Miyauchi S."/>
            <person name="Viragh M."/>
            <person name="Kuo A."/>
            <person name="Thoen E."/>
            <person name="Andreopoulos B."/>
            <person name="Lu D."/>
            <person name="Skrede I."/>
            <person name="Drula E."/>
            <person name="Henrissat B."/>
            <person name="Morin E."/>
            <person name="Kohler A."/>
            <person name="Barry K."/>
            <person name="LaButti K."/>
            <person name="Morin E."/>
            <person name="Salamov A."/>
            <person name="Lipzen A."/>
            <person name="Mereny Z."/>
            <person name="Hegedus B."/>
            <person name="Baldrian P."/>
            <person name="Stursova M."/>
            <person name="Weitz H."/>
            <person name="Taylor A."/>
            <person name="Grigoriev I.V."/>
            <person name="Nagy L.G."/>
            <person name="Martin F."/>
            <person name="Kauserud H."/>
        </authorList>
    </citation>
    <scope>NUCLEOTIDE SEQUENCE</scope>
    <source>
        <strain evidence="2">9144</strain>
    </source>
</reference>
<gene>
    <name evidence="2" type="ORF">GGX14DRAFT_566428</name>
</gene>
<dbReference type="PANTHER" id="PTHR19959">
    <property type="entry name" value="KINESIN LIGHT CHAIN"/>
    <property type="match status" value="1"/>
</dbReference>
<sequence length="1235" mass="137619">MDLADSARNRFLQQGESKDLETAIRLRKRLLAVVPPTHMFRAIAIDLLAVEINERFLRTNNPADLDEVIQLNREALASGPHDRSLSLQNLATSLHTRFEQKWDTGDIDEAIRLHRECLLLRRGSHANRDHTLSDLGDALEARFEQLGNYRELDEAILVYREALALRSPIHPERGRSLGKLGQAINLRYKQSPDSKAMEEAISLLRQARALHSPSHPDYGATLASLTTALETRFGQRGKLSDLNEAILLQEEVLRHRGPLHPGRSSALDGLAQSLQIRFQRKGNLEDIDNAITMYRQALALCRPPHGDRGARLNNLGTALQMRANVRTPNAAELDEVIQLHREALSLRPQHHPARGTSLTNLANAIHHRFKQQGNAKDIDENIELHREALGLYPPLRPGREVYLNNLAFGLAVRGTEEDITEAIHLLRGSLVLQPASYAFHITLSQALVSRFELRRNGVDLDEAVQLLERTLELVPSESPNDRSLALSNLAAAVSARFQNNPTQEEVDRVIKLHKEALFLRPSSHPEHGHSLANLAGSIYARFLLNGETEDIHEAIRLMEEALLYLPPSNPSRKTALASLALSRLIRFARADGPESDIHEAVKISREVLDLHPSPHPQRGKYLFQLGRCLVTLHDTGVDCLDEAMLSFQSAATYPFSSFRYRFHAARDWAYAAHRFHHSLALVAYQTAISLLPYIATLDLDLRTRQQMLFTEEANGLASKAAACAAEGGNYDLAVELLEGGRSVFWTQALLLRVPLDKIRELQPKLGEKLASLAKELEHGSFRHSTRNLSADAQQMVVSMEAEGTRLVRLHEEWNKTVESAKSLVPEFQEFMEPKRIEQLRCSAKHGPVVILNASETSCHALIVQSSGAIQSIPFPTLSLDFLKFLGELVHALSGHPAKFGSFLTSLHGRGDEHQHRLVGKIVYEKSRSPNEYFELLLRVLWSEIAKPVIQALRLEKSENPSRLWWCPTGPFVFLPIHAAGIYTPDNVLSVADYVISSYTPTVTALIAARDNPTTAMHAPKVTAIIQPTTPGHGHLPHTETELQKITETVPKEWLTSLNTSAALTSKSFDTVLSHLQTSSIVHFACHGVQDIANPLESGLLIGDKRLNVSQLIQTSGGIHDTLRPDVQARGLAFLSACQTAMGDSKLPDESMHLAATLLFGQFSSVVATMWTMYDPDGPDIVEVFYRYLFRNADPTSSPPHFADLSDSARALHMAVNQLRQKVPFARWVPFVHFGV</sequence>
<comment type="caution">
    <text evidence="2">The sequence shown here is derived from an EMBL/GenBank/DDBJ whole genome shotgun (WGS) entry which is preliminary data.</text>
</comment>
<dbReference type="EMBL" id="JARJCW010000031">
    <property type="protein sequence ID" value="KAJ7209242.1"/>
    <property type="molecule type" value="Genomic_DNA"/>
</dbReference>
<protein>
    <submittedName>
        <fullName evidence="2">CHAT domain-containing protein</fullName>
    </submittedName>
</protein>
<evidence type="ECO:0000313" key="3">
    <source>
        <dbReference type="Proteomes" id="UP001219525"/>
    </source>
</evidence>
<dbReference type="InterPro" id="IPR011990">
    <property type="entry name" value="TPR-like_helical_dom_sf"/>
</dbReference>
<proteinExistence type="predicted"/>
<dbReference type="PANTHER" id="PTHR19959:SF119">
    <property type="entry name" value="FUNGAL LIPASE-LIKE DOMAIN-CONTAINING PROTEIN"/>
    <property type="match status" value="1"/>
</dbReference>